<dbReference type="InterPro" id="IPR050834">
    <property type="entry name" value="Glycosyltransf_2"/>
</dbReference>
<proteinExistence type="predicted"/>
<keyword evidence="3" id="KW-0808">Transferase</keyword>
<dbReference type="Gene3D" id="3.90.550.10">
    <property type="entry name" value="Spore Coat Polysaccharide Biosynthesis Protein SpsA, Chain A"/>
    <property type="match status" value="1"/>
</dbReference>
<dbReference type="PANTHER" id="PTHR43685:SF2">
    <property type="entry name" value="GLYCOSYLTRANSFERASE 2-LIKE DOMAIN-CONTAINING PROTEIN"/>
    <property type="match status" value="1"/>
</dbReference>
<feature type="transmembrane region" description="Helical" evidence="1">
    <location>
        <begin position="298"/>
        <end position="318"/>
    </location>
</feature>
<dbReference type="SUPFAM" id="SSF53448">
    <property type="entry name" value="Nucleotide-diphospho-sugar transferases"/>
    <property type="match status" value="1"/>
</dbReference>
<evidence type="ECO:0000313" key="4">
    <source>
        <dbReference type="Proteomes" id="UP001594351"/>
    </source>
</evidence>
<feature type="transmembrane region" description="Helical" evidence="1">
    <location>
        <begin position="268"/>
        <end position="286"/>
    </location>
</feature>
<dbReference type="PANTHER" id="PTHR43685">
    <property type="entry name" value="GLYCOSYLTRANSFERASE"/>
    <property type="match status" value="1"/>
</dbReference>
<gene>
    <name evidence="3" type="ORF">ACFL27_15590</name>
</gene>
<dbReference type="Pfam" id="PF00535">
    <property type="entry name" value="Glycos_transf_2"/>
    <property type="match status" value="1"/>
</dbReference>
<dbReference type="Proteomes" id="UP001594351">
    <property type="component" value="Unassembled WGS sequence"/>
</dbReference>
<protein>
    <submittedName>
        <fullName evidence="3">Glycosyltransferase</fullName>
        <ecNumber evidence="3">2.4.-.-</ecNumber>
    </submittedName>
</protein>
<dbReference type="InterPro" id="IPR029044">
    <property type="entry name" value="Nucleotide-diphossugar_trans"/>
</dbReference>
<keyword evidence="1" id="KW-0812">Transmembrane</keyword>
<organism evidence="3 4">
    <name type="scientific">candidate division CSSED10-310 bacterium</name>
    <dbReference type="NCBI Taxonomy" id="2855610"/>
    <lineage>
        <taxon>Bacteria</taxon>
        <taxon>Bacteria division CSSED10-310</taxon>
    </lineage>
</organism>
<feature type="transmembrane region" description="Helical" evidence="1">
    <location>
        <begin position="245"/>
        <end position="262"/>
    </location>
</feature>
<evidence type="ECO:0000259" key="2">
    <source>
        <dbReference type="Pfam" id="PF00535"/>
    </source>
</evidence>
<dbReference type="InterPro" id="IPR001173">
    <property type="entry name" value="Glyco_trans_2-like"/>
</dbReference>
<sequence>MIDTSHPRVSIIIPVYNGETTLKACLDSLLNLDYPSSELDIILVDDGSSDSTPQIGKQFQVRLLTTAHEGPSTARNLGIKHAQGDFVAFTDADCIVDPQWIKELLTGFPDDETIASVGGCQRAVPDDPPFANRIQQLLELLDFLGGYTKGHQKITPVEHNPSCNVMYRKKCLFAVGGFLPGLFPGEDVELDYRLRRQGYTLLYQPEAIVYHHRPRTYRHFFRMIFGYGKGSGGFILRRYGLIRPFQLFFPLFLFLFLADFIMMLKSPIIFLIFHLILFLTLGVVIFGKVRHLDDTIHIMILFLLTLGAWNLGFLRGLFWTKPASGGPLSSDTAKYGQD</sequence>
<evidence type="ECO:0000313" key="3">
    <source>
        <dbReference type="EMBL" id="MFC1851613.1"/>
    </source>
</evidence>
<evidence type="ECO:0000256" key="1">
    <source>
        <dbReference type="SAM" id="Phobius"/>
    </source>
</evidence>
<keyword evidence="4" id="KW-1185">Reference proteome</keyword>
<feature type="domain" description="Glycosyltransferase 2-like" evidence="2">
    <location>
        <begin position="10"/>
        <end position="170"/>
    </location>
</feature>
<dbReference type="GO" id="GO:0016757">
    <property type="term" value="F:glycosyltransferase activity"/>
    <property type="evidence" value="ECO:0007669"/>
    <property type="project" value="UniProtKB-KW"/>
</dbReference>
<accession>A0ABV6YZJ3</accession>
<keyword evidence="3" id="KW-0328">Glycosyltransferase</keyword>
<name>A0ABV6YZJ3_UNCC1</name>
<keyword evidence="1" id="KW-0472">Membrane</keyword>
<dbReference type="EC" id="2.4.-.-" evidence="3"/>
<comment type="caution">
    <text evidence="3">The sequence shown here is derived from an EMBL/GenBank/DDBJ whole genome shotgun (WGS) entry which is preliminary data.</text>
</comment>
<keyword evidence="1" id="KW-1133">Transmembrane helix</keyword>
<reference evidence="3 4" key="1">
    <citation type="submission" date="2024-09" db="EMBL/GenBank/DDBJ databases">
        <title>Laminarin stimulates single cell rates of sulfate reduction while oxygen inhibits transcriptomic activity in coastal marine sediment.</title>
        <authorList>
            <person name="Lindsay M."/>
            <person name="Orcutt B."/>
            <person name="Emerson D."/>
            <person name="Stepanauskas R."/>
            <person name="D'Angelo T."/>
        </authorList>
    </citation>
    <scope>NUCLEOTIDE SEQUENCE [LARGE SCALE GENOMIC DNA]</scope>
    <source>
        <strain evidence="3">SAG AM-311-K15</strain>
    </source>
</reference>
<dbReference type="EMBL" id="JBHPBY010000207">
    <property type="protein sequence ID" value="MFC1851613.1"/>
    <property type="molecule type" value="Genomic_DNA"/>
</dbReference>